<proteinExistence type="predicted"/>
<reference evidence="1 2" key="1">
    <citation type="submission" date="2018-07" db="EMBL/GenBank/DDBJ databases">
        <title>Genome sequencing of Runella.</title>
        <authorList>
            <person name="Baek M.-G."/>
            <person name="Yi H."/>
        </authorList>
    </citation>
    <scope>NUCLEOTIDE SEQUENCE [LARGE SCALE GENOMIC DNA]</scope>
    <source>
        <strain evidence="1 2">HYN0085</strain>
    </source>
</reference>
<dbReference type="OrthoDB" id="5496093at2"/>
<sequence>MFVKTYFLGIVVILCVATALLTGSTVFQKTPPPASSSTDFDRKTFGEYWFKGKAEISTYALQQAHYGALNPGEAVLVFVTEDFRTDTQVKLDKEENRHKSTPVLKLNAIHRIVTGIYDYSIYTSVFTPIDPALFPQTLKVSTTSQDWCGHTFTQLNYQNNGYKVTGRSYFEDNVSEDYTSEKALLEDEIWTRLRLTPSRLPLGSINIIPGTKTARLRHQKIAPMAAMASMEPYKGNVFPGKSLKVYKIAYAEGRILQVVFEENFPHRITGWEDTYPSRGKLLTTRAIHKKTLLSAYWTQNAPENRSLRDTLQLQ</sequence>
<dbReference type="AlphaFoldDB" id="A0A344TNC0"/>
<gene>
    <name evidence="1" type="ORF">DR864_21505</name>
</gene>
<dbReference type="EMBL" id="CP030850">
    <property type="protein sequence ID" value="AXE20141.1"/>
    <property type="molecule type" value="Genomic_DNA"/>
</dbReference>
<organism evidence="1 2">
    <name type="scientific">Runella rosea</name>
    <dbReference type="NCBI Taxonomy" id="2259595"/>
    <lineage>
        <taxon>Bacteria</taxon>
        <taxon>Pseudomonadati</taxon>
        <taxon>Bacteroidota</taxon>
        <taxon>Cytophagia</taxon>
        <taxon>Cytophagales</taxon>
        <taxon>Spirosomataceae</taxon>
        <taxon>Runella</taxon>
    </lineage>
</organism>
<accession>A0A344TNC0</accession>
<evidence type="ECO:0000313" key="1">
    <source>
        <dbReference type="EMBL" id="AXE20141.1"/>
    </source>
</evidence>
<evidence type="ECO:0008006" key="3">
    <source>
        <dbReference type="Google" id="ProtNLM"/>
    </source>
</evidence>
<name>A0A344TNC0_9BACT</name>
<evidence type="ECO:0000313" key="2">
    <source>
        <dbReference type="Proteomes" id="UP000251993"/>
    </source>
</evidence>
<protein>
    <recommendedName>
        <fullName evidence="3">Septum formation inhibitor Maf</fullName>
    </recommendedName>
</protein>
<keyword evidence="2" id="KW-1185">Reference proteome</keyword>
<dbReference type="Proteomes" id="UP000251993">
    <property type="component" value="Chromosome"/>
</dbReference>
<dbReference type="RefSeq" id="WP_114068907.1">
    <property type="nucleotide sequence ID" value="NZ_CP030850.1"/>
</dbReference>
<dbReference type="KEGG" id="run:DR864_21505"/>